<accession>A0ABQ9GE61</accession>
<dbReference type="PROSITE" id="PS00028">
    <property type="entry name" value="ZINC_FINGER_C2H2_1"/>
    <property type="match status" value="3"/>
</dbReference>
<evidence type="ECO:0000313" key="8">
    <source>
        <dbReference type="EMBL" id="KAJ8869816.1"/>
    </source>
</evidence>
<keyword evidence="4" id="KW-0862">Zinc</keyword>
<keyword evidence="9" id="KW-1185">Reference proteome</keyword>
<sequence>MIVASASATLYTWASTVSSAVGNCGVLVLAVKEVPTQYRAPAKPPTELKSQFIQGHLNCKRNSISTVVDVPQRGFLPQTREYTQERSPTREKPYKCEQCGRSFTESSHLTSHRRTHTGEKPYKCEQCGRSFTESSHLTSHRRTHTGEKPYKCEQCGRSFTQLGNLTKHRRTHTGEKPYNVSSVVGASQIK</sequence>
<proteinExistence type="predicted"/>
<protein>
    <recommendedName>
        <fullName evidence="7">C2H2-type domain-containing protein</fullName>
    </recommendedName>
</protein>
<keyword evidence="1" id="KW-0479">Metal-binding</keyword>
<keyword evidence="2" id="KW-0677">Repeat</keyword>
<evidence type="ECO:0000256" key="6">
    <source>
        <dbReference type="PROSITE-ProRule" id="PRU00042"/>
    </source>
</evidence>
<gene>
    <name evidence="8" type="ORF">PR048_028825</name>
</gene>
<evidence type="ECO:0000256" key="2">
    <source>
        <dbReference type="ARBA" id="ARBA00022737"/>
    </source>
</evidence>
<dbReference type="Gene3D" id="3.30.160.60">
    <property type="entry name" value="Classic Zinc Finger"/>
    <property type="match status" value="3"/>
</dbReference>
<name>A0ABQ9GE61_9NEOP</name>
<dbReference type="SMART" id="SM00355">
    <property type="entry name" value="ZnF_C2H2"/>
    <property type="match status" value="3"/>
</dbReference>
<evidence type="ECO:0000259" key="7">
    <source>
        <dbReference type="PROSITE" id="PS50157"/>
    </source>
</evidence>
<comment type="caution">
    <text evidence="8">The sequence shown here is derived from an EMBL/GenBank/DDBJ whole genome shotgun (WGS) entry which is preliminary data.</text>
</comment>
<dbReference type="InterPro" id="IPR036236">
    <property type="entry name" value="Znf_C2H2_sf"/>
</dbReference>
<feature type="domain" description="C2H2-type" evidence="7">
    <location>
        <begin position="94"/>
        <end position="121"/>
    </location>
</feature>
<dbReference type="EMBL" id="JARBHB010000013">
    <property type="protein sequence ID" value="KAJ8869816.1"/>
    <property type="molecule type" value="Genomic_DNA"/>
</dbReference>
<keyword evidence="3 6" id="KW-0863">Zinc-finger</keyword>
<dbReference type="InterPro" id="IPR013087">
    <property type="entry name" value="Znf_C2H2_type"/>
</dbReference>
<dbReference type="PANTHER" id="PTHR23235:SF142">
    <property type="entry name" value="ZINC FINGER PROTEIN 384"/>
    <property type="match status" value="1"/>
</dbReference>
<evidence type="ECO:0000256" key="3">
    <source>
        <dbReference type="ARBA" id="ARBA00022771"/>
    </source>
</evidence>
<dbReference type="Pfam" id="PF00096">
    <property type="entry name" value="zf-C2H2"/>
    <property type="match status" value="3"/>
</dbReference>
<dbReference type="SUPFAM" id="SSF57667">
    <property type="entry name" value="beta-beta-alpha zinc fingers"/>
    <property type="match status" value="2"/>
</dbReference>
<organism evidence="8 9">
    <name type="scientific">Dryococelus australis</name>
    <dbReference type="NCBI Taxonomy" id="614101"/>
    <lineage>
        <taxon>Eukaryota</taxon>
        <taxon>Metazoa</taxon>
        <taxon>Ecdysozoa</taxon>
        <taxon>Arthropoda</taxon>
        <taxon>Hexapoda</taxon>
        <taxon>Insecta</taxon>
        <taxon>Pterygota</taxon>
        <taxon>Neoptera</taxon>
        <taxon>Polyneoptera</taxon>
        <taxon>Phasmatodea</taxon>
        <taxon>Verophasmatodea</taxon>
        <taxon>Anareolatae</taxon>
        <taxon>Phasmatidae</taxon>
        <taxon>Eurycanthinae</taxon>
        <taxon>Dryococelus</taxon>
    </lineage>
</organism>
<reference evidence="8 9" key="1">
    <citation type="submission" date="2023-02" db="EMBL/GenBank/DDBJ databases">
        <title>LHISI_Scaffold_Assembly.</title>
        <authorList>
            <person name="Stuart O.P."/>
            <person name="Cleave R."/>
            <person name="Magrath M.J.L."/>
            <person name="Mikheyev A.S."/>
        </authorList>
    </citation>
    <scope>NUCLEOTIDE SEQUENCE [LARGE SCALE GENOMIC DNA]</scope>
    <source>
        <strain evidence="8">Daus_M_001</strain>
        <tissue evidence="8">Leg muscle</tissue>
    </source>
</reference>
<dbReference type="PROSITE" id="PS50157">
    <property type="entry name" value="ZINC_FINGER_C2H2_2"/>
    <property type="match status" value="3"/>
</dbReference>
<dbReference type="Proteomes" id="UP001159363">
    <property type="component" value="Chromosome 12"/>
</dbReference>
<evidence type="ECO:0000313" key="9">
    <source>
        <dbReference type="Proteomes" id="UP001159363"/>
    </source>
</evidence>
<keyword evidence="5" id="KW-0539">Nucleus</keyword>
<dbReference type="PANTHER" id="PTHR23235">
    <property type="entry name" value="KRUEPPEL-LIKE TRANSCRIPTION FACTOR"/>
    <property type="match status" value="1"/>
</dbReference>
<feature type="domain" description="C2H2-type" evidence="7">
    <location>
        <begin position="122"/>
        <end position="149"/>
    </location>
</feature>
<evidence type="ECO:0000256" key="5">
    <source>
        <dbReference type="ARBA" id="ARBA00023242"/>
    </source>
</evidence>
<evidence type="ECO:0000256" key="1">
    <source>
        <dbReference type="ARBA" id="ARBA00022723"/>
    </source>
</evidence>
<feature type="domain" description="C2H2-type" evidence="7">
    <location>
        <begin position="150"/>
        <end position="177"/>
    </location>
</feature>
<evidence type="ECO:0000256" key="4">
    <source>
        <dbReference type="ARBA" id="ARBA00022833"/>
    </source>
</evidence>